<dbReference type="Pfam" id="PF00379">
    <property type="entry name" value="Chitin_bind_4"/>
    <property type="match status" value="1"/>
</dbReference>
<feature type="region of interest" description="Disordered" evidence="3">
    <location>
        <begin position="118"/>
        <end position="211"/>
    </location>
</feature>
<feature type="compositionally biased region" description="Basic and acidic residues" evidence="3">
    <location>
        <begin position="118"/>
        <end position="130"/>
    </location>
</feature>
<evidence type="ECO:0000313" key="7">
    <source>
        <dbReference type="RefSeq" id="XP_018010161.1"/>
    </source>
</evidence>
<sequence length="211" mass="24352">MIKVIVWMSAVLVVVPALPVADERPHQFEPQQPLYDQEPEFKAHPSPYKEEPPKPYAFDYGVRDDYSGANYGHSETSNGNSVEGSYQVALPDGRIQIVKYVADHKNGFQAQVEYEGEARYPEHKPQEKPLYEPQPHKQPSYEPEPYQPPQPQYKPPQPQYKPPQPQYHPPPHKKQSFKQVPQYHSSEPEPSYQEAPEDLPIYHPDVGPEFK</sequence>
<feature type="compositionally biased region" description="Basic and acidic residues" evidence="3">
    <location>
        <begin position="39"/>
        <end position="53"/>
    </location>
</feature>
<dbReference type="GO" id="GO:0031012">
    <property type="term" value="C:extracellular matrix"/>
    <property type="evidence" value="ECO:0007669"/>
    <property type="project" value="TreeGrafter"/>
</dbReference>
<feature type="chain" id="PRO_5044628531" evidence="4">
    <location>
        <begin position="18"/>
        <end position="211"/>
    </location>
</feature>
<evidence type="ECO:0000256" key="4">
    <source>
        <dbReference type="SAM" id="SignalP"/>
    </source>
</evidence>
<evidence type="ECO:0000313" key="6">
    <source>
        <dbReference type="Proteomes" id="UP000694843"/>
    </source>
</evidence>
<dbReference type="PANTHER" id="PTHR12236:SF79">
    <property type="entry name" value="CUTICULAR PROTEIN 50CB-RELATED"/>
    <property type="match status" value="1"/>
</dbReference>
<evidence type="ECO:0000256" key="2">
    <source>
        <dbReference type="PROSITE-ProRule" id="PRU00497"/>
    </source>
</evidence>
<dbReference type="OMA" id="YQKPHDI"/>
<reference evidence="5" key="1">
    <citation type="submission" date="2014-08" db="EMBL/GenBank/DDBJ databases">
        <authorList>
            <person name="Murali S."/>
            <person name="Richards S."/>
            <person name="Bandaranaike D."/>
            <person name="Bellair M."/>
            <person name="Blankenburg K."/>
            <person name="Chao H."/>
            <person name="Dinh H."/>
            <person name="Doddapaneni H."/>
            <person name="Dugan-Rocha S."/>
            <person name="Elkadiri S."/>
            <person name="Gnanaolivu R."/>
            <person name="Hughes D."/>
            <person name="Lee S."/>
            <person name="Li M."/>
            <person name="Ming W."/>
            <person name="Munidasa M."/>
            <person name="Muniz J."/>
            <person name="Nguyen L."/>
            <person name="Osuji N."/>
            <person name="Pu L.-L."/>
            <person name="Puazo M."/>
            <person name="Skinner E."/>
            <person name="Qu C."/>
            <person name="Quiroz J."/>
            <person name="Raj R."/>
            <person name="Weissenberger G."/>
            <person name="Xin Y."/>
            <person name="Zou X."/>
            <person name="Han Y."/>
            <person name="Worley K."/>
            <person name="Muzny D."/>
            <person name="Gibbs R."/>
        </authorList>
    </citation>
    <scope>NUCLEOTIDE SEQUENCE</scope>
    <source>
        <strain evidence="5">HAZT.00-mixed</strain>
        <tissue evidence="5">Whole organism</tissue>
    </source>
</reference>
<dbReference type="AlphaFoldDB" id="A0A6A0GUB9"/>
<dbReference type="PROSITE" id="PS00233">
    <property type="entry name" value="CHIT_BIND_RR_1"/>
    <property type="match status" value="1"/>
</dbReference>
<dbReference type="OrthoDB" id="6427684at2759"/>
<proteinExistence type="predicted"/>
<dbReference type="RefSeq" id="XP_018010161.1">
    <property type="nucleotide sequence ID" value="XM_018154672.2"/>
</dbReference>
<dbReference type="GO" id="GO:0005615">
    <property type="term" value="C:extracellular space"/>
    <property type="evidence" value="ECO:0007669"/>
    <property type="project" value="TreeGrafter"/>
</dbReference>
<keyword evidence="4" id="KW-0732">Signal</keyword>
<evidence type="ECO:0000256" key="3">
    <source>
        <dbReference type="SAM" id="MobiDB-lite"/>
    </source>
</evidence>
<feature type="signal peptide" evidence="4">
    <location>
        <begin position="1"/>
        <end position="17"/>
    </location>
</feature>
<dbReference type="PANTHER" id="PTHR12236">
    <property type="entry name" value="STRUCTURAL CONTITUENT OF CUTICLE"/>
    <property type="match status" value="1"/>
</dbReference>
<dbReference type="InterPro" id="IPR000618">
    <property type="entry name" value="Insect_cuticle"/>
</dbReference>
<dbReference type="EMBL" id="JQDR03014173">
    <property type="protein sequence ID" value="KAA0188552.1"/>
    <property type="molecule type" value="Genomic_DNA"/>
</dbReference>
<gene>
    <name evidence="7" type="primary">LOC108667628</name>
    <name evidence="5" type="ORF">HAZT_HAZT009204</name>
</gene>
<dbReference type="InterPro" id="IPR031311">
    <property type="entry name" value="CHIT_BIND_RR_consensus"/>
</dbReference>
<accession>A0A6A0GUB9</accession>
<reference evidence="5" key="2">
    <citation type="journal article" date="2018" name="Environ. Sci. Technol.">
        <title>The Toxicogenome of Hyalella azteca: A Model for Sediment Ecotoxicology and Evolutionary Toxicology.</title>
        <authorList>
            <person name="Poynton H.C."/>
            <person name="Hasenbein S."/>
            <person name="Benoit J.B."/>
            <person name="Sepulveda M.S."/>
            <person name="Poelchau M.F."/>
            <person name="Hughes D.S.T."/>
            <person name="Murali S.C."/>
            <person name="Chen S."/>
            <person name="Glastad K.M."/>
            <person name="Goodisman M.A.D."/>
            <person name="Werren J.H."/>
            <person name="Vineis J.H."/>
            <person name="Bowen J.L."/>
            <person name="Friedrich M."/>
            <person name="Jones J."/>
            <person name="Robertson H.M."/>
            <person name="Feyereisen R."/>
            <person name="Mechler-Hickson A."/>
            <person name="Mathers N."/>
            <person name="Lee C.E."/>
            <person name="Colbourne J.K."/>
            <person name="Biales A."/>
            <person name="Johnston J.S."/>
            <person name="Wellborn G.A."/>
            <person name="Rosendale A.J."/>
            <person name="Cridge A.G."/>
            <person name="Munoz-Torres M.C."/>
            <person name="Bain P.A."/>
            <person name="Manny A.R."/>
            <person name="Major K.M."/>
            <person name="Lambert F.N."/>
            <person name="Vulpe C.D."/>
            <person name="Tuck P."/>
            <person name="Blalock B.J."/>
            <person name="Lin Y.Y."/>
            <person name="Smith M.E."/>
            <person name="Ochoa-Acuna H."/>
            <person name="Chen M.M."/>
            <person name="Childers C.P."/>
            <person name="Qu J."/>
            <person name="Dugan S."/>
            <person name="Lee S.L."/>
            <person name="Chao H."/>
            <person name="Dinh H."/>
            <person name="Han Y."/>
            <person name="Doddapaneni H."/>
            <person name="Worley K.C."/>
            <person name="Muzny D.M."/>
            <person name="Gibbs R.A."/>
            <person name="Richards S."/>
        </authorList>
    </citation>
    <scope>NUCLEOTIDE SEQUENCE</scope>
    <source>
        <strain evidence="5">HAZT.00-mixed</strain>
        <tissue evidence="5">Whole organism</tissue>
    </source>
</reference>
<reference evidence="5" key="3">
    <citation type="submission" date="2019-06" db="EMBL/GenBank/DDBJ databases">
        <authorList>
            <person name="Poynton C."/>
            <person name="Hasenbein S."/>
            <person name="Benoit J.B."/>
            <person name="Sepulveda M.S."/>
            <person name="Poelchau M.F."/>
            <person name="Murali S.C."/>
            <person name="Chen S."/>
            <person name="Glastad K.M."/>
            <person name="Werren J.H."/>
            <person name="Vineis J.H."/>
            <person name="Bowen J.L."/>
            <person name="Friedrich M."/>
            <person name="Jones J."/>
            <person name="Robertson H.M."/>
            <person name="Feyereisen R."/>
            <person name="Mechler-Hickson A."/>
            <person name="Mathers N."/>
            <person name="Lee C.E."/>
            <person name="Colbourne J.K."/>
            <person name="Biales A."/>
            <person name="Johnston J.S."/>
            <person name="Wellborn G.A."/>
            <person name="Rosendale A.J."/>
            <person name="Cridge A.G."/>
            <person name="Munoz-Torres M.C."/>
            <person name="Bain P.A."/>
            <person name="Manny A.R."/>
            <person name="Major K.M."/>
            <person name="Lambert F.N."/>
            <person name="Vulpe C.D."/>
            <person name="Tuck P."/>
            <person name="Blalock B.J."/>
            <person name="Lin Y.-Y."/>
            <person name="Smith M.E."/>
            <person name="Ochoa-Acuna H."/>
            <person name="Chen M.-J.M."/>
            <person name="Childers C.P."/>
            <person name="Qu J."/>
            <person name="Dugan S."/>
            <person name="Lee S.L."/>
            <person name="Chao H."/>
            <person name="Dinh H."/>
            <person name="Han Y."/>
            <person name="Doddapaneni H."/>
            <person name="Worley K.C."/>
            <person name="Muzny D.M."/>
            <person name="Gibbs R.A."/>
            <person name="Richards S."/>
        </authorList>
    </citation>
    <scope>NUCLEOTIDE SEQUENCE</scope>
    <source>
        <strain evidence="5">HAZT.00-mixed</strain>
        <tissue evidence="5">Whole organism</tissue>
    </source>
</reference>
<dbReference type="Proteomes" id="UP000694843">
    <property type="component" value="Unplaced"/>
</dbReference>
<protein>
    <submittedName>
        <fullName evidence="5">Cuticle Protein CPR RR-2</fullName>
    </submittedName>
    <submittedName>
        <fullName evidence="7">Cuticle protein 7</fullName>
    </submittedName>
</protein>
<feature type="compositionally biased region" description="Pro residues" evidence="3">
    <location>
        <begin position="145"/>
        <end position="169"/>
    </location>
</feature>
<evidence type="ECO:0000256" key="1">
    <source>
        <dbReference type="ARBA" id="ARBA00022460"/>
    </source>
</evidence>
<dbReference type="KEGG" id="hazt:108667628"/>
<keyword evidence="1 2" id="KW-0193">Cuticle</keyword>
<dbReference type="GeneID" id="108667628"/>
<dbReference type="PROSITE" id="PS51155">
    <property type="entry name" value="CHIT_BIND_RR_2"/>
    <property type="match status" value="1"/>
</dbReference>
<name>A0A6A0GUB9_HYAAZ</name>
<dbReference type="Proteomes" id="UP000711488">
    <property type="component" value="Unassembled WGS sequence"/>
</dbReference>
<feature type="compositionally biased region" description="Polar residues" evidence="3">
    <location>
        <begin position="73"/>
        <end position="84"/>
    </location>
</feature>
<organism evidence="5">
    <name type="scientific">Hyalella azteca</name>
    <name type="common">Amphipod</name>
    <dbReference type="NCBI Taxonomy" id="294128"/>
    <lineage>
        <taxon>Eukaryota</taxon>
        <taxon>Metazoa</taxon>
        <taxon>Ecdysozoa</taxon>
        <taxon>Arthropoda</taxon>
        <taxon>Crustacea</taxon>
        <taxon>Multicrustacea</taxon>
        <taxon>Malacostraca</taxon>
        <taxon>Eumalacostraca</taxon>
        <taxon>Peracarida</taxon>
        <taxon>Amphipoda</taxon>
        <taxon>Senticaudata</taxon>
        <taxon>Talitrida</taxon>
        <taxon>Talitroidea</taxon>
        <taxon>Hyalellidae</taxon>
        <taxon>Hyalella</taxon>
    </lineage>
</organism>
<feature type="region of interest" description="Disordered" evidence="3">
    <location>
        <begin position="29"/>
        <end position="85"/>
    </location>
</feature>
<reference evidence="7" key="4">
    <citation type="submission" date="2025-04" db="UniProtKB">
        <authorList>
            <consortium name="RefSeq"/>
        </authorList>
    </citation>
    <scope>IDENTIFICATION</scope>
    <source>
        <tissue evidence="7">Whole organism</tissue>
    </source>
</reference>
<dbReference type="InterPro" id="IPR051217">
    <property type="entry name" value="Insect_Cuticle_Struc_Prot"/>
</dbReference>
<keyword evidence="6" id="KW-1185">Reference proteome</keyword>
<evidence type="ECO:0000313" key="5">
    <source>
        <dbReference type="EMBL" id="KAA0188552.1"/>
    </source>
</evidence>
<dbReference type="GO" id="GO:0042302">
    <property type="term" value="F:structural constituent of cuticle"/>
    <property type="evidence" value="ECO:0007669"/>
    <property type="project" value="UniProtKB-UniRule"/>
</dbReference>